<dbReference type="GO" id="GO:0055028">
    <property type="term" value="C:cortical microtubule"/>
    <property type="evidence" value="ECO:0007669"/>
    <property type="project" value="TreeGrafter"/>
</dbReference>
<organism evidence="4 5">
    <name type="scientific">Mucuna pruriens</name>
    <name type="common">Velvet bean</name>
    <name type="synonym">Dolichos pruriens</name>
    <dbReference type="NCBI Taxonomy" id="157652"/>
    <lineage>
        <taxon>Eukaryota</taxon>
        <taxon>Viridiplantae</taxon>
        <taxon>Streptophyta</taxon>
        <taxon>Embryophyta</taxon>
        <taxon>Tracheophyta</taxon>
        <taxon>Spermatophyta</taxon>
        <taxon>Magnoliopsida</taxon>
        <taxon>eudicotyledons</taxon>
        <taxon>Gunneridae</taxon>
        <taxon>Pentapetalae</taxon>
        <taxon>rosids</taxon>
        <taxon>fabids</taxon>
        <taxon>Fabales</taxon>
        <taxon>Fabaceae</taxon>
        <taxon>Papilionoideae</taxon>
        <taxon>50 kb inversion clade</taxon>
        <taxon>NPAAA clade</taxon>
        <taxon>indigoferoid/millettioid clade</taxon>
        <taxon>Phaseoleae</taxon>
        <taxon>Mucuna</taxon>
    </lineage>
</organism>
<protein>
    <submittedName>
        <fullName evidence="4">Protein CHUP1, chloroplastic</fullName>
    </submittedName>
</protein>
<dbReference type="Proteomes" id="UP000257109">
    <property type="component" value="Unassembled WGS sequence"/>
</dbReference>
<feature type="region of interest" description="Disordered" evidence="2">
    <location>
        <begin position="51"/>
        <end position="77"/>
    </location>
</feature>
<dbReference type="InterPro" id="IPR040265">
    <property type="entry name" value="CHUP1/IPGA1-like"/>
</dbReference>
<dbReference type="EMBL" id="QJKJ01003171">
    <property type="protein sequence ID" value="RDX99675.1"/>
    <property type="molecule type" value="Genomic_DNA"/>
</dbReference>
<comment type="caution">
    <text evidence="4">The sequence shown here is derived from an EMBL/GenBank/DDBJ whole genome shotgun (WGS) entry which is preliminary data.</text>
</comment>
<keyword evidence="3" id="KW-1133">Transmembrane helix</keyword>
<reference evidence="4" key="1">
    <citation type="submission" date="2018-05" db="EMBL/GenBank/DDBJ databases">
        <title>Draft genome of Mucuna pruriens seed.</title>
        <authorList>
            <person name="Nnadi N.E."/>
            <person name="Vos R."/>
            <person name="Hasami M.H."/>
            <person name="Devisetty U.K."/>
            <person name="Aguiy J.C."/>
        </authorList>
    </citation>
    <scope>NUCLEOTIDE SEQUENCE [LARGE SCALE GENOMIC DNA]</scope>
    <source>
        <strain evidence="4">JCA_2017</strain>
    </source>
</reference>
<dbReference type="PANTHER" id="PTHR31342:SF18">
    <property type="entry name" value="OS01G0651932 PROTEIN"/>
    <property type="match status" value="1"/>
</dbReference>
<keyword evidence="3" id="KW-0812">Transmembrane</keyword>
<accession>A0A371HA68</accession>
<feature type="region of interest" description="Disordered" evidence="2">
    <location>
        <begin position="95"/>
        <end position="114"/>
    </location>
</feature>
<dbReference type="AlphaFoldDB" id="A0A371HA68"/>
<proteinExistence type="predicted"/>
<keyword evidence="1" id="KW-0175">Coiled coil</keyword>
<dbReference type="STRING" id="157652.A0A371HA68"/>
<feature type="compositionally biased region" description="Polar residues" evidence="2">
    <location>
        <begin position="95"/>
        <end position="111"/>
    </location>
</feature>
<feature type="compositionally biased region" description="Pro residues" evidence="2">
    <location>
        <begin position="51"/>
        <end position="67"/>
    </location>
</feature>
<gene>
    <name evidence="4" type="primary">CHUP1</name>
    <name evidence="4" type="ORF">CR513_17240</name>
</gene>
<evidence type="ECO:0000256" key="3">
    <source>
        <dbReference type="SAM" id="Phobius"/>
    </source>
</evidence>
<sequence length="353" mass="39937">MVVTKAKRSKASTFTRSFAAYFSGSSIFSVALSICSYLLAFLSGLIRSRAAPPPRPPPTPPSSPPPPPRKRSGNAVSKLRKTPEVLEFYSLMMNESQSQEKSNSGTVTDPRNVTGEVDDFSSLAVTLKTDVEAQEDFIRSLIEEVKGAAFTDIEDVVLFVKWLDDELSNLVDEGAVLKHLDWPEQKANTLREAASWYCDLKKLKSKAWSFHDDPQQPRGPALEKMQTLLEKLENGVYNISRMRESATNRYQLFHIPVNWMLDNGFVSQMKLASVKIAMKYMKRISAELERVGDGSEEEELIVQGVRFAFRVHQFAGGFDVETMIAFEELREKRRLWHIQSHSQQGEFFSRTAT</sequence>
<evidence type="ECO:0000256" key="1">
    <source>
        <dbReference type="ARBA" id="ARBA00023054"/>
    </source>
</evidence>
<keyword evidence="5" id="KW-1185">Reference proteome</keyword>
<dbReference type="GO" id="GO:0072699">
    <property type="term" value="P:protein localization to cortical microtubule cytoskeleton"/>
    <property type="evidence" value="ECO:0007669"/>
    <property type="project" value="TreeGrafter"/>
</dbReference>
<keyword evidence="3" id="KW-0472">Membrane</keyword>
<dbReference type="PANTHER" id="PTHR31342">
    <property type="entry name" value="PROTEIN CHUP1, CHLOROPLASTIC"/>
    <property type="match status" value="1"/>
</dbReference>
<dbReference type="OrthoDB" id="1922539at2759"/>
<feature type="transmembrane region" description="Helical" evidence="3">
    <location>
        <begin position="21"/>
        <end position="46"/>
    </location>
</feature>
<evidence type="ECO:0000313" key="5">
    <source>
        <dbReference type="Proteomes" id="UP000257109"/>
    </source>
</evidence>
<name>A0A371HA68_MUCPR</name>
<feature type="non-terminal residue" evidence="4">
    <location>
        <position position="1"/>
    </location>
</feature>
<evidence type="ECO:0000313" key="4">
    <source>
        <dbReference type="EMBL" id="RDX99675.1"/>
    </source>
</evidence>
<evidence type="ECO:0000256" key="2">
    <source>
        <dbReference type="SAM" id="MobiDB-lite"/>
    </source>
</evidence>